<dbReference type="Proteomes" id="UP000244962">
    <property type="component" value="Unassembled WGS sequence"/>
</dbReference>
<dbReference type="InterPro" id="IPR013977">
    <property type="entry name" value="GcvT_C"/>
</dbReference>
<proteinExistence type="predicted"/>
<dbReference type="InterPro" id="IPR017703">
    <property type="entry name" value="YgfZ/GCV_T_CS"/>
</dbReference>
<protein>
    <submittedName>
        <fullName evidence="3">Folate-binding protein YgfZ</fullName>
    </submittedName>
</protein>
<dbReference type="RefSeq" id="WP_108962824.1">
    <property type="nucleotide sequence ID" value="NZ_QEFB01000007.1"/>
</dbReference>
<evidence type="ECO:0000313" key="3">
    <source>
        <dbReference type="EMBL" id="PWC06946.1"/>
    </source>
</evidence>
<reference evidence="4" key="1">
    <citation type="submission" date="2018-04" db="EMBL/GenBank/DDBJ databases">
        <authorList>
            <person name="Liu S."/>
            <person name="Wang Z."/>
            <person name="Li J."/>
        </authorList>
    </citation>
    <scope>NUCLEOTIDE SEQUENCE [LARGE SCALE GENOMIC DNA]</scope>
    <source>
        <strain evidence="4">622</strain>
    </source>
</reference>
<dbReference type="EMBL" id="QEFB01000007">
    <property type="protein sequence ID" value="PWC06946.1"/>
    <property type="molecule type" value="Genomic_DNA"/>
</dbReference>
<keyword evidence="4" id="KW-1185">Reference proteome</keyword>
<dbReference type="PIRSF" id="PIRSF006487">
    <property type="entry name" value="GcvT"/>
    <property type="match status" value="1"/>
</dbReference>
<gene>
    <name evidence="3" type="ORF">DF223_08180</name>
</gene>
<dbReference type="GO" id="GO:0016226">
    <property type="term" value="P:iron-sulfur cluster assembly"/>
    <property type="evidence" value="ECO:0007669"/>
    <property type="project" value="TreeGrafter"/>
</dbReference>
<comment type="caution">
    <text evidence="3">The sequence shown here is derived from an EMBL/GenBank/DDBJ whole genome shotgun (WGS) entry which is preliminary data.</text>
</comment>
<name>A0A2U1TDJ4_9MICO</name>
<dbReference type="NCBIfam" id="TIGR03317">
    <property type="entry name" value="ygfZ_signature"/>
    <property type="match status" value="1"/>
</dbReference>
<dbReference type="InterPro" id="IPR045179">
    <property type="entry name" value="YgfZ/GcvT"/>
</dbReference>
<accession>A0A2U1TDJ4</accession>
<dbReference type="SUPFAM" id="SSF103025">
    <property type="entry name" value="Folate-binding domain"/>
    <property type="match status" value="1"/>
</dbReference>
<organism evidence="3 4">
    <name type="scientific">Mycetocola zhujimingii</name>
    <dbReference type="NCBI Taxonomy" id="2079792"/>
    <lineage>
        <taxon>Bacteria</taxon>
        <taxon>Bacillati</taxon>
        <taxon>Actinomycetota</taxon>
        <taxon>Actinomycetes</taxon>
        <taxon>Micrococcales</taxon>
        <taxon>Microbacteriaceae</taxon>
        <taxon>Mycetocola</taxon>
    </lineage>
</organism>
<dbReference type="InterPro" id="IPR029043">
    <property type="entry name" value="GcvT/YgfZ_C"/>
</dbReference>
<keyword evidence="1" id="KW-0809">Transit peptide</keyword>
<dbReference type="Gene3D" id="3.30.1360.120">
    <property type="entry name" value="Probable tRNA modification gtpase trme, domain 1"/>
    <property type="match status" value="1"/>
</dbReference>
<evidence type="ECO:0000256" key="1">
    <source>
        <dbReference type="ARBA" id="ARBA00022946"/>
    </source>
</evidence>
<evidence type="ECO:0000313" key="4">
    <source>
        <dbReference type="Proteomes" id="UP000244962"/>
    </source>
</evidence>
<dbReference type="SUPFAM" id="SSF101790">
    <property type="entry name" value="Aminomethyltransferase beta-barrel domain"/>
    <property type="match status" value="1"/>
</dbReference>
<dbReference type="InterPro" id="IPR027266">
    <property type="entry name" value="TrmE/GcvT-like"/>
</dbReference>
<dbReference type="PANTHER" id="PTHR22602:SF0">
    <property type="entry name" value="TRANSFERASE CAF17, MITOCHONDRIAL-RELATED"/>
    <property type="match status" value="1"/>
</dbReference>
<feature type="domain" description="Aminomethyltransferase C-terminal" evidence="2">
    <location>
        <begin position="271"/>
        <end position="344"/>
    </location>
</feature>
<dbReference type="PANTHER" id="PTHR22602">
    <property type="entry name" value="TRANSFERASE CAF17, MITOCHONDRIAL-RELATED"/>
    <property type="match status" value="1"/>
</dbReference>
<dbReference type="AlphaFoldDB" id="A0A2U1TDJ4"/>
<sequence length="372" mass="39652">MTASPFFGIAGAVEVPGAIDAGVPSHYGNPNIEQRRLAGGAAVVDLSNRGVLSVTGPDRLTWLNSITSAELRFVQPGESSETLFLDPQGHIEYAAGVLDDGETTWLLVDPQAVEPLVAWLNRMKFMLRVEIADRTPEFARIGFLADEVPATIPVASGSGIPLVWRDPWASVVAGGHQYANGQHPGADWNWKEALVARTALGDVASTHPAAGTLAAEALRVAAWRPRFATEVDEKTIPHELDWLRSAVHLAKGCYRGQETVAKVHNLGHPPRRLVMLHLDGSDSVLPTHGAPVRAERAGEQVDVGRITTAAIHHELGPIALAVIKRSVKPDAVLSVDEDGQLIAAAQQVIVPADAGAVADVPRLPRLGAVRRP</sequence>
<dbReference type="Pfam" id="PF08669">
    <property type="entry name" value="GCV_T_C"/>
    <property type="match status" value="1"/>
</dbReference>
<evidence type="ECO:0000259" key="2">
    <source>
        <dbReference type="Pfam" id="PF08669"/>
    </source>
</evidence>